<organism evidence="2 3">
    <name type="scientific">Wuchereria bancrofti</name>
    <dbReference type="NCBI Taxonomy" id="6293"/>
    <lineage>
        <taxon>Eukaryota</taxon>
        <taxon>Metazoa</taxon>
        <taxon>Ecdysozoa</taxon>
        <taxon>Nematoda</taxon>
        <taxon>Chromadorea</taxon>
        <taxon>Rhabditida</taxon>
        <taxon>Spirurina</taxon>
        <taxon>Spiruromorpha</taxon>
        <taxon>Filarioidea</taxon>
        <taxon>Onchocercidae</taxon>
        <taxon>Wuchereria</taxon>
    </lineage>
</organism>
<dbReference type="AlphaFoldDB" id="J9E6D3"/>
<feature type="compositionally biased region" description="Low complexity" evidence="1">
    <location>
        <begin position="52"/>
        <end position="62"/>
    </location>
</feature>
<evidence type="ECO:0000256" key="1">
    <source>
        <dbReference type="SAM" id="MobiDB-lite"/>
    </source>
</evidence>
<reference evidence="3" key="1">
    <citation type="submission" date="2012-08" db="EMBL/GenBank/DDBJ databases">
        <title>The Genome Sequence of Wuchereria bancrofti.</title>
        <authorList>
            <person name="Nutman T.B."/>
            <person name="Fink D.L."/>
            <person name="Russ C."/>
            <person name="Young S."/>
            <person name="Zeng Q."/>
            <person name="Koehrsen M."/>
            <person name="Alvarado L."/>
            <person name="Berlin A."/>
            <person name="Chapman S.B."/>
            <person name="Chen Z."/>
            <person name="Freedman E."/>
            <person name="Gellesch M."/>
            <person name="Goldberg J."/>
            <person name="Griggs A."/>
            <person name="Gujja S."/>
            <person name="Heilman E.R."/>
            <person name="Heiman D."/>
            <person name="Hepburn T."/>
            <person name="Howarth C."/>
            <person name="Jen D."/>
            <person name="Larson L."/>
            <person name="Lewis B."/>
            <person name="Mehta T."/>
            <person name="Park D."/>
            <person name="Pearson M."/>
            <person name="Roberts A."/>
            <person name="Saif S."/>
            <person name="Shea T."/>
            <person name="Shenoy N."/>
            <person name="Sisk P."/>
            <person name="Stolte C."/>
            <person name="Sykes S."/>
            <person name="Walk T."/>
            <person name="White J."/>
            <person name="Yandava C."/>
            <person name="Haas B."/>
            <person name="Henn M.R."/>
            <person name="Nusbaum C."/>
            <person name="Birren B."/>
        </authorList>
    </citation>
    <scope>NUCLEOTIDE SEQUENCE [LARGE SCALE GENOMIC DNA]</scope>
    <source>
        <strain evidence="3">NA</strain>
    </source>
</reference>
<proteinExistence type="predicted"/>
<dbReference type="Proteomes" id="UP000004810">
    <property type="component" value="Unassembled WGS sequence"/>
</dbReference>
<accession>J9E6D3</accession>
<feature type="compositionally biased region" description="Basic residues" evidence="1">
    <location>
        <begin position="30"/>
        <end position="43"/>
    </location>
</feature>
<dbReference type="EMBL" id="ADBV01007438">
    <property type="protein sequence ID" value="EJW77708.1"/>
    <property type="molecule type" value="Genomic_DNA"/>
</dbReference>
<sequence>MSGIISTEAVVVMKNYNSSEENFISENKNKKNPTKQKKRSRKNRLAERKRVTVTSTTRSTTTNSSQLLRNYSMLCHHQKMNRIDVGNRTLPSTINVRMSNSY</sequence>
<evidence type="ECO:0000313" key="2">
    <source>
        <dbReference type="EMBL" id="EJW77708.1"/>
    </source>
</evidence>
<evidence type="ECO:0000313" key="3">
    <source>
        <dbReference type="Proteomes" id="UP000004810"/>
    </source>
</evidence>
<name>J9E6D3_WUCBA</name>
<feature type="region of interest" description="Disordered" evidence="1">
    <location>
        <begin position="23"/>
        <end position="64"/>
    </location>
</feature>
<gene>
    <name evidence="2" type="ORF">WUBG_11383</name>
</gene>
<comment type="caution">
    <text evidence="2">The sequence shown here is derived from an EMBL/GenBank/DDBJ whole genome shotgun (WGS) entry which is preliminary data.</text>
</comment>
<protein>
    <submittedName>
        <fullName evidence="2">Uncharacterized protein</fullName>
    </submittedName>
</protein>